<evidence type="ECO:0000256" key="4">
    <source>
        <dbReference type="ARBA" id="ARBA00022723"/>
    </source>
</evidence>
<dbReference type="Gene3D" id="3.40.120.10">
    <property type="entry name" value="Alpha-D-Glucose-1,6-Bisphosphate, subunit A, domain 3"/>
    <property type="match status" value="3"/>
</dbReference>
<evidence type="ECO:0000256" key="6">
    <source>
        <dbReference type="ARBA" id="ARBA00023235"/>
    </source>
</evidence>
<dbReference type="PANTHER" id="PTHR43771">
    <property type="entry name" value="PHOSPHOMANNOMUTASE"/>
    <property type="match status" value="1"/>
</dbReference>
<evidence type="ECO:0000313" key="12">
    <source>
        <dbReference type="EMBL" id="PIT98477.1"/>
    </source>
</evidence>
<evidence type="ECO:0000256" key="2">
    <source>
        <dbReference type="ARBA" id="ARBA00010231"/>
    </source>
</evidence>
<evidence type="ECO:0000256" key="3">
    <source>
        <dbReference type="ARBA" id="ARBA00022553"/>
    </source>
</evidence>
<dbReference type="GO" id="GO:0000287">
    <property type="term" value="F:magnesium ion binding"/>
    <property type="evidence" value="ECO:0007669"/>
    <property type="project" value="InterPro"/>
</dbReference>
<evidence type="ECO:0000259" key="11">
    <source>
        <dbReference type="Pfam" id="PF02880"/>
    </source>
</evidence>
<dbReference type="EMBL" id="PEZP01000005">
    <property type="protein sequence ID" value="PIT98477.1"/>
    <property type="molecule type" value="Genomic_DNA"/>
</dbReference>
<feature type="domain" description="Alpha-D-phosphohexomutase C-terminal" evidence="8">
    <location>
        <begin position="366"/>
        <end position="436"/>
    </location>
</feature>
<name>A0A2M6X0D8_9BACT</name>
<dbReference type="Pfam" id="PF02879">
    <property type="entry name" value="PGM_PMM_II"/>
    <property type="match status" value="1"/>
</dbReference>
<dbReference type="InterPro" id="IPR005846">
    <property type="entry name" value="A-D-PHexomutase_a/b/a-III"/>
</dbReference>
<dbReference type="Pfam" id="PF02878">
    <property type="entry name" value="PGM_PMM_I"/>
    <property type="match status" value="1"/>
</dbReference>
<dbReference type="PANTHER" id="PTHR43771:SF1">
    <property type="entry name" value="PHOSPHOMANNOMUTASE"/>
    <property type="match status" value="1"/>
</dbReference>
<evidence type="ECO:0000256" key="5">
    <source>
        <dbReference type="ARBA" id="ARBA00022842"/>
    </source>
</evidence>
<evidence type="ECO:0000259" key="10">
    <source>
        <dbReference type="Pfam" id="PF02879"/>
    </source>
</evidence>
<dbReference type="InterPro" id="IPR036900">
    <property type="entry name" value="A-D-PHexomutase_C_sf"/>
</dbReference>
<protein>
    <submittedName>
        <fullName evidence="12">Phosphomannomutase/phosphoglucomutase</fullName>
    </submittedName>
</protein>
<dbReference type="InterPro" id="IPR016066">
    <property type="entry name" value="A-D-PHexomutase_CS"/>
</dbReference>
<dbReference type="Gene3D" id="3.30.310.50">
    <property type="entry name" value="Alpha-D-phosphohexomutase, C-terminal domain"/>
    <property type="match status" value="1"/>
</dbReference>
<dbReference type="Pfam" id="PF02880">
    <property type="entry name" value="PGM_PMM_III"/>
    <property type="match status" value="1"/>
</dbReference>
<dbReference type="GO" id="GO:0005975">
    <property type="term" value="P:carbohydrate metabolic process"/>
    <property type="evidence" value="ECO:0007669"/>
    <property type="project" value="InterPro"/>
</dbReference>
<evidence type="ECO:0000256" key="1">
    <source>
        <dbReference type="ARBA" id="ARBA00001946"/>
    </source>
</evidence>
<dbReference type="InterPro" id="IPR016055">
    <property type="entry name" value="A-D-PHexomutase_a/b/a-I/II/III"/>
</dbReference>
<comment type="caution">
    <text evidence="12">The sequence shown here is derived from an EMBL/GenBank/DDBJ whole genome shotgun (WGS) entry which is preliminary data.</text>
</comment>
<feature type="domain" description="Alpha-D-phosphohexomutase alpha/beta/alpha" evidence="10">
    <location>
        <begin position="152"/>
        <end position="248"/>
    </location>
</feature>
<evidence type="ECO:0000259" key="9">
    <source>
        <dbReference type="Pfam" id="PF02878"/>
    </source>
</evidence>
<dbReference type="CDD" id="cd03089">
    <property type="entry name" value="PMM_PGM"/>
    <property type="match status" value="1"/>
</dbReference>
<evidence type="ECO:0000313" key="13">
    <source>
        <dbReference type="Proteomes" id="UP000230731"/>
    </source>
</evidence>
<dbReference type="GO" id="GO:0016868">
    <property type="term" value="F:intramolecular phosphotransferase activity"/>
    <property type="evidence" value="ECO:0007669"/>
    <property type="project" value="InterPro"/>
</dbReference>
<keyword evidence="4 7" id="KW-0479">Metal-binding</keyword>
<dbReference type="Proteomes" id="UP000230731">
    <property type="component" value="Unassembled WGS sequence"/>
</dbReference>
<dbReference type="PRINTS" id="PR00509">
    <property type="entry name" value="PGMPMM"/>
</dbReference>
<keyword evidence="3" id="KW-0597">Phosphoprotein</keyword>
<dbReference type="InterPro" id="IPR005841">
    <property type="entry name" value="Alpha-D-phosphohexomutase_SF"/>
</dbReference>
<keyword evidence="5 7" id="KW-0460">Magnesium</keyword>
<dbReference type="SUPFAM" id="SSF53738">
    <property type="entry name" value="Phosphoglucomutase, first 3 domains"/>
    <property type="match status" value="3"/>
</dbReference>
<dbReference type="AlphaFoldDB" id="A0A2M6X0D8"/>
<feature type="domain" description="Alpha-D-phosphohexomutase alpha/beta/alpha" evidence="9">
    <location>
        <begin position="8"/>
        <end position="132"/>
    </location>
</feature>
<evidence type="ECO:0000259" key="8">
    <source>
        <dbReference type="Pfam" id="PF00408"/>
    </source>
</evidence>
<dbReference type="InterPro" id="IPR005843">
    <property type="entry name" value="A-D-PHexomutase_C"/>
</dbReference>
<gene>
    <name evidence="12" type="primary">manB</name>
    <name evidence="12" type="ORF">COT71_00505</name>
</gene>
<proteinExistence type="inferred from homology"/>
<dbReference type="Pfam" id="PF00408">
    <property type="entry name" value="PGM_PMM_IV"/>
    <property type="match status" value="1"/>
</dbReference>
<comment type="similarity">
    <text evidence="2 7">Belongs to the phosphohexose mutase family.</text>
</comment>
<keyword evidence="6" id="KW-0413">Isomerase</keyword>
<dbReference type="InterPro" id="IPR005845">
    <property type="entry name" value="A-D-PHexomutase_a/b/a-II"/>
</dbReference>
<feature type="domain" description="Alpha-D-phosphohexomutase alpha/beta/alpha" evidence="11">
    <location>
        <begin position="253"/>
        <end position="356"/>
    </location>
</feature>
<dbReference type="SUPFAM" id="SSF55957">
    <property type="entry name" value="Phosphoglucomutase, C-terminal domain"/>
    <property type="match status" value="1"/>
</dbReference>
<dbReference type="PROSITE" id="PS00710">
    <property type="entry name" value="PGM_PMM"/>
    <property type="match status" value="1"/>
</dbReference>
<reference evidence="13" key="1">
    <citation type="submission" date="2017-09" db="EMBL/GenBank/DDBJ databases">
        <title>Depth-based differentiation of microbial function through sediment-hosted aquifers and enrichment of novel symbionts in the deep terrestrial subsurface.</title>
        <authorList>
            <person name="Probst A.J."/>
            <person name="Ladd B."/>
            <person name="Jarett J.K."/>
            <person name="Geller-Mcgrath D.E."/>
            <person name="Sieber C.M.K."/>
            <person name="Emerson J.B."/>
            <person name="Anantharaman K."/>
            <person name="Thomas B.C."/>
            <person name="Malmstrom R."/>
            <person name="Stieglmeier M."/>
            <person name="Klingl A."/>
            <person name="Woyke T."/>
            <person name="Ryan C.M."/>
            <person name="Banfield J.F."/>
        </authorList>
    </citation>
    <scope>NUCLEOTIDE SEQUENCE [LARGE SCALE GENOMIC DNA]</scope>
</reference>
<evidence type="ECO:0000256" key="7">
    <source>
        <dbReference type="RuleBase" id="RU004326"/>
    </source>
</evidence>
<accession>A0A2M6X0D8</accession>
<organism evidence="12 13">
    <name type="scientific">Candidatus Andersenbacteria bacterium CG10_big_fil_rev_8_21_14_0_10_54_11</name>
    <dbReference type="NCBI Taxonomy" id="1974485"/>
    <lineage>
        <taxon>Bacteria</taxon>
        <taxon>Candidatus Anderseniibacteriota</taxon>
    </lineage>
</organism>
<sequence>MFNPDIYRSYDIRGIVPDEFDPDEAYHIGRAFTAYTGAKRVVIARDMRGSGDRIEPELVRGVTEGGADVVRLGLVTTPLFYFAVHTLHADGGLMVTASHNPAVYNGIKMTRAQAIPIGLESGLADIRDAVQQRSWRDGHSMGSSEDVSVTKAYVDMVTAGASAAGLTVAVDAGNGMTGMLLPAVFERLGGRAVPLYWTLDGSFPNHEADPLKEENMSDLQSAVKSHRADLGVAFDADGDRVFFVTEEGVTIPGDITTALLAREVLREHPESPVIYDIRASRATAEVIAEAGGKPVVSKVGHSNIKPMMREIGAHFAGEVSGHFFFAPWYAESGFLALNYFLRMLQREKKKMSEITAPLLRYTKTPEINFTVADKAAALAKIKAQYRDAKVNELDGIRIDYPDWWASVRASNTEPKLRLNMEADTAELLKEKQTEIEKIITGV</sequence>
<dbReference type="InterPro" id="IPR005844">
    <property type="entry name" value="A-D-PHexomutase_a/b/a-I"/>
</dbReference>
<comment type="cofactor">
    <cofactor evidence="1">
        <name>Mg(2+)</name>
        <dbReference type="ChEBI" id="CHEBI:18420"/>
    </cofactor>
</comment>